<dbReference type="InterPro" id="IPR005039">
    <property type="entry name" value="Ant_C"/>
</dbReference>
<gene>
    <name evidence="2" type="ORF">FVR03_01095</name>
</gene>
<organism evidence="2 3">
    <name type="scientific">Pontibacter qinzhouensis</name>
    <dbReference type="NCBI Taxonomy" id="2603253"/>
    <lineage>
        <taxon>Bacteria</taxon>
        <taxon>Pseudomonadati</taxon>
        <taxon>Bacteroidota</taxon>
        <taxon>Cytophagia</taxon>
        <taxon>Cytophagales</taxon>
        <taxon>Hymenobacteraceae</taxon>
        <taxon>Pontibacter</taxon>
    </lineage>
</organism>
<dbReference type="InterPro" id="IPR014054">
    <property type="entry name" value="Phage_regulatory_Rha"/>
</dbReference>
<evidence type="ECO:0000313" key="3">
    <source>
        <dbReference type="Proteomes" id="UP000321926"/>
    </source>
</evidence>
<dbReference type="Pfam" id="PF09669">
    <property type="entry name" value="Phage_pRha"/>
    <property type="match status" value="1"/>
</dbReference>
<sequence length="275" mass="30926">MSLLQIQTINDVQVIESTIMANELGIKHKNLLETITKYQPEIEEAFGAIAFQTRPLPNGGKPLTLAYLTEDQSIFISTLSRNSERVVQFKTSLVQSFQAAKRLVHSVTATLTDDEFLAKALIMSAEKLQKLEQKTFLLEADNEKLLQQTTEQEQLIKSQAPKAAFYDKVLDAKNSMPITLIAKELGISAQSLNAKLKEKGVQYKVGGVWVLTQKYSGLGYTEMRTVNIPSESDPNRTTLQMCWTQKGRELIHNKINSLFNIPSTVQLSHLKVERE</sequence>
<dbReference type="GO" id="GO:0003677">
    <property type="term" value="F:DNA binding"/>
    <property type="evidence" value="ECO:0007669"/>
    <property type="project" value="InterPro"/>
</dbReference>
<accession>A0A5C8KB71</accession>
<dbReference type="Pfam" id="PF03374">
    <property type="entry name" value="ANT"/>
    <property type="match status" value="1"/>
</dbReference>
<dbReference type="EMBL" id="VRTY01000003">
    <property type="protein sequence ID" value="TXK52339.1"/>
    <property type="molecule type" value="Genomic_DNA"/>
</dbReference>
<keyword evidence="3" id="KW-1185">Reference proteome</keyword>
<evidence type="ECO:0000313" key="2">
    <source>
        <dbReference type="EMBL" id="TXK52339.1"/>
    </source>
</evidence>
<dbReference type="OrthoDB" id="983133at2"/>
<dbReference type="AlphaFoldDB" id="A0A5C8KB71"/>
<protein>
    <recommendedName>
        <fullName evidence="1">Antirepressor protein C-terminal domain-containing protein</fullName>
    </recommendedName>
</protein>
<feature type="domain" description="Antirepressor protein C-terminal" evidence="1">
    <location>
        <begin position="153"/>
        <end position="256"/>
    </location>
</feature>
<proteinExistence type="predicted"/>
<name>A0A5C8KB71_9BACT</name>
<dbReference type="Proteomes" id="UP000321926">
    <property type="component" value="Unassembled WGS sequence"/>
</dbReference>
<evidence type="ECO:0000259" key="1">
    <source>
        <dbReference type="Pfam" id="PF03374"/>
    </source>
</evidence>
<dbReference type="RefSeq" id="WP_147919911.1">
    <property type="nucleotide sequence ID" value="NZ_VRTY01000003.1"/>
</dbReference>
<comment type="caution">
    <text evidence="2">The sequence shown here is derived from an EMBL/GenBank/DDBJ whole genome shotgun (WGS) entry which is preliminary data.</text>
</comment>
<reference evidence="2 3" key="1">
    <citation type="submission" date="2019-08" db="EMBL/GenBank/DDBJ databases">
        <authorList>
            <person name="Shi S."/>
        </authorList>
    </citation>
    <scope>NUCLEOTIDE SEQUENCE [LARGE SCALE GENOMIC DNA]</scope>
    <source>
        <strain evidence="2 3">GY10130</strain>
    </source>
</reference>